<comment type="similarity">
    <text evidence="3">Belongs to the glycosyltransferase group 1 family. Glycosyltransferase 4 subfamily.</text>
</comment>
<reference evidence="9 10" key="1">
    <citation type="journal article" date="2008" name="Nature">
        <title>The Phaeodactylum genome reveals the evolutionary history of diatom genomes.</title>
        <authorList>
            <person name="Bowler C."/>
            <person name="Allen A.E."/>
            <person name="Badger J.H."/>
            <person name="Grimwood J."/>
            <person name="Jabbari K."/>
            <person name="Kuo A."/>
            <person name="Maheswari U."/>
            <person name="Martens C."/>
            <person name="Maumus F."/>
            <person name="Otillar R.P."/>
            <person name="Rayko E."/>
            <person name="Salamov A."/>
            <person name="Vandepoele K."/>
            <person name="Beszteri B."/>
            <person name="Gruber A."/>
            <person name="Heijde M."/>
            <person name="Katinka M."/>
            <person name="Mock T."/>
            <person name="Valentin K."/>
            <person name="Verret F."/>
            <person name="Berges J.A."/>
            <person name="Brownlee C."/>
            <person name="Cadoret J.P."/>
            <person name="Chiovitti A."/>
            <person name="Choi C.J."/>
            <person name="Coesel S."/>
            <person name="De Martino A."/>
            <person name="Detter J.C."/>
            <person name="Durkin C."/>
            <person name="Falciatore A."/>
            <person name="Fournet J."/>
            <person name="Haruta M."/>
            <person name="Huysman M.J."/>
            <person name="Jenkins B.D."/>
            <person name="Jiroutova K."/>
            <person name="Jorgensen R.E."/>
            <person name="Joubert Y."/>
            <person name="Kaplan A."/>
            <person name="Kroger N."/>
            <person name="Kroth P.G."/>
            <person name="La Roche J."/>
            <person name="Lindquist E."/>
            <person name="Lommer M."/>
            <person name="Martin-Jezequel V."/>
            <person name="Lopez P.J."/>
            <person name="Lucas S."/>
            <person name="Mangogna M."/>
            <person name="McGinnis K."/>
            <person name="Medlin L.K."/>
            <person name="Montsant A."/>
            <person name="Oudot-Le Secq M.P."/>
            <person name="Napoli C."/>
            <person name="Obornik M."/>
            <person name="Parker M.S."/>
            <person name="Petit J.L."/>
            <person name="Porcel B.M."/>
            <person name="Poulsen N."/>
            <person name="Robison M."/>
            <person name="Rychlewski L."/>
            <person name="Rynearson T.A."/>
            <person name="Schmutz J."/>
            <person name="Shapiro H."/>
            <person name="Siaut M."/>
            <person name="Stanley M."/>
            <person name="Sussman M.R."/>
            <person name="Taylor A.R."/>
            <person name="Vardi A."/>
            <person name="von Dassow P."/>
            <person name="Vyverman W."/>
            <person name="Willis A."/>
            <person name="Wyrwicz L.S."/>
            <person name="Rokhsar D.S."/>
            <person name="Weissenbach J."/>
            <person name="Armbrust E.V."/>
            <person name="Green B.R."/>
            <person name="Van de Peer Y."/>
            <person name="Grigoriev I.V."/>
        </authorList>
    </citation>
    <scope>NUCLEOTIDE SEQUENCE [LARGE SCALE GENOMIC DNA]</scope>
    <source>
        <strain evidence="9 10">CCAP 1055/1</strain>
    </source>
</reference>
<feature type="non-terminal residue" evidence="9">
    <location>
        <position position="1"/>
    </location>
</feature>
<dbReference type="GO" id="GO:0046481">
    <property type="term" value="F:digalactosyldiacylglycerol synthase activity"/>
    <property type="evidence" value="ECO:0007669"/>
    <property type="project" value="InterPro"/>
</dbReference>
<reference evidence="10" key="2">
    <citation type="submission" date="2008-08" db="EMBL/GenBank/DDBJ databases">
        <authorList>
            <consortium name="Diatom Consortium"/>
            <person name="Grigoriev I."/>
            <person name="Grimwood J."/>
            <person name="Kuo A."/>
            <person name="Otillar R.P."/>
            <person name="Salamov A."/>
            <person name="Detter J.C."/>
            <person name="Lindquist E."/>
            <person name="Shapiro H."/>
            <person name="Lucas S."/>
            <person name="Glavina del Rio T."/>
            <person name="Pitluck S."/>
            <person name="Rokhsar D."/>
            <person name="Bowler C."/>
        </authorList>
    </citation>
    <scope>GENOME REANNOTATION</scope>
    <source>
        <strain evidence="10">CCAP 1055/1</strain>
    </source>
</reference>
<protein>
    <recommendedName>
        <fullName evidence="11">Digalactosyldiacylglycerol synthase</fullName>
    </recommendedName>
</protein>
<evidence type="ECO:0000256" key="8">
    <source>
        <dbReference type="SAM" id="SignalP"/>
    </source>
</evidence>
<keyword evidence="7" id="KW-0472">Membrane</keyword>
<dbReference type="Proteomes" id="UP000000759">
    <property type="component" value="Chromosome 9"/>
</dbReference>
<dbReference type="GeneID" id="7201326"/>
<organism evidence="9 10">
    <name type="scientific">Phaeodactylum tricornutum (strain CCAP 1055/1)</name>
    <dbReference type="NCBI Taxonomy" id="556484"/>
    <lineage>
        <taxon>Eukaryota</taxon>
        <taxon>Sar</taxon>
        <taxon>Stramenopiles</taxon>
        <taxon>Ochrophyta</taxon>
        <taxon>Bacillariophyta</taxon>
        <taxon>Bacillariophyceae</taxon>
        <taxon>Bacillariophycidae</taxon>
        <taxon>Naviculales</taxon>
        <taxon>Phaeodactylaceae</taxon>
        <taxon>Phaeodactylum</taxon>
    </lineage>
</organism>
<dbReference type="GO" id="GO:0016020">
    <property type="term" value="C:membrane"/>
    <property type="evidence" value="ECO:0007669"/>
    <property type="project" value="UniProtKB-SubCell"/>
</dbReference>
<evidence type="ECO:0000256" key="6">
    <source>
        <dbReference type="ARBA" id="ARBA00022679"/>
    </source>
</evidence>
<feature type="signal peptide" evidence="8">
    <location>
        <begin position="1"/>
        <end position="18"/>
    </location>
</feature>
<evidence type="ECO:0000256" key="1">
    <source>
        <dbReference type="ARBA" id="ARBA00004229"/>
    </source>
</evidence>
<keyword evidence="5" id="KW-0934">Plastid</keyword>
<proteinExistence type="inferred from homology"/>
<dbReference type="PANTHER" id="PTHR46132:SF1">
    <property type="entry name" value="DIGALACTOSYLDIACYLGLYCEROL SYNTHASE 2, CHLOROPLASTIC"/>
    <property type="match status" value="1"/>
</dbReference>
<dbReference type="Pfam" id="PF13692">
    <property type="entry name" value="Glyco_trans_1_4"/>
    <property type="match status" value="1"/>
</dbReference>
<dbReference type="RefSeq" id="XP_002180391.1">
    <property type="nucleotide sequence ID" value="XM_002180355.1"/>
</dbReference>
<evidence type="ECO:0000256" key="7">
    <source>
        <dbReference type="ARBA" id="ARBA00023136"/>
    </source>
</evidence>
<dbReference type="CDD" id="cd01635">
    <property type="entry name" value="Glycosyltransferase_GTB-type"/>
    <property type="match status" value="1"/>
</dbReference>
<dbReference type="KEGG" id="pti:PHATRDRAFT_12884"/>
<evidence type="ECO:0000256" key="3">
    <source>
        <dbReference type="ARBA" id="ARBA00009481"/>
    </source>
</evidence>
<keyword evidence="10" id="KW-1185">Reference proteome</keyword>
<gene>
    <name evidence="9" type="ORF">PHATRDRAFT_12884</name>
</gene>
<dbReference type="PANTHER" id="PTHR46132">
    <property type="entry name" value="DIGALACTOSYLDIACYLGLYCEROL SYNTHASE 2, CHLOROPLASTIC"/>
    <property type="match status" value="1"/>
</dbReference>
<dbReference type="EMBL" id="CM000612">
    <property type="protein sequence ID" value="EEC47799.1"/>
    <property type="molecule type" value="Genomic_DNA"/>
</dbReference>
<dbReference type="SUPFAM" id="SSF53756">
    <property type="entry name" value="UDP-Glycosyltransferase/glycogen phosphorylase"/>
    <property type="match status" value="1"/>
</dbReference>
<sequence>RHFHIVTTAALPWFTGTAVNPLLRAAYLHEKTRQLNTPANHSTNAVSESWVTLVIPWLELVEDQEEVYGRVFRVPQEQETYIREWLRLEAGLPDAACPQSGLRMLFYPARYHSGLGSVFAMGDIMEHMDPARMDVCVLEEPEHCNWYRAPGEGWTKRFNYVVGIVHTNYKEYASAHYSGLWTAPALALMSSAMVRAYCHKVIKLSDALQTYAPEKEETSNVHGVRDDFLKEGRRRASTYANDTMALDEVPSETTVYFIGKLLWTKGLDILLELEDDYKQYTGQYFSIDVYGSGPDQKDIMRAYLGRRKRSTTFPGRVDHAILTEQYKVFVNPSVSEVLCTTTAEALAMGKFVIIPVHPSNTFFLRFPNCLGYRNRFEFVANLRWALTHEPDPLSPELATTFSWEAATDRFIQASAIS</sequence>
<dbReference type="STRING" id="556484.B7G002"/>
<feature type="chain" id="PRO_5002855659" description="Digalactosyldiacylglycerol synthase" evidence="8">
    <location>
        <begin position="19"/>
        <end position="417"/>
    </location>
</feature>
<evidence type="ECO:0008006" key="11">
    <source>
        <dbReference type="Google" id="ProtNLM"/>
    </source>
</evidence>
<feature type="non-terminal residue" evidence="9">
    <location>
        <position position="417"/>
    </location>
</feature>
<keyword evidence="4" id="KW-0150">Chloroplast</keyword>
<dbReference type="InParanoid" id="B7G002"/>
<accession>B7G002</accession>
<evidence type="ECO:0000313" key="9">
    <source>
        <dbReference type="EMBL" id="EEC47799.1"/>
    </source>
</evidence>
<name>B7G002_PHATC</name>
<evidence type="ECO:0000256" key="4">
    <source>
        <dbReference type="ARBA" id="ARBA00022528"/>
    </source>
</evidence>
<dbReference type="InterPro" id="IPR044525">
    <property type="entry name" value="DGDG1/2"/>
</dbReference>
<keyword evidence="8" id="KW-0732">Signal</keyword>
<dbReference type="Gene3D" id="3.40.50.2000">
    <property type="entry name" value="Glycogen Phosphorylase B"/>
    <property type="match status" value="1"/>
</dbReference>
<dbReference type="OrthoDB" id="44480at2759"/>
<dbReference type="PaxDb" id="2850-Phatr12884"/>
<keyword evidence="6" id="KW-0808">Transferase</keyword>
<comment type="subcellular location">
    <subcellularLocation>
        <location evidence="2">Membrane</location>
    </subcellularLocation>
    <subcellularLocation>
        <location evidence="1">Plastid</location>
        <location evidence="1">Chloroplast</location>
    </subcellularLocation>
</comment>
<evidence type="ECO:0000313" key="10">
    <source>
        <dbReference type="Proteomes" id="UP000000759"/>
    </source>
</evidence>
<evidence type="ECO:0000256" key="5">
    <source>
        <dbReference type="ARBA" id="ARBA00022640"/>
    </source>
</evidence>
<dbReference type="eggNOG" id="ENOG502QQ73">
    <property type="taxonomic scope" value="Eukaryota"/>
</dbReference>
<dbReference type="GO" id="GO:0009507">
    <property type="term" value="C:chloroplast"/>
    <property type="evidence" value="ECO:0007669"/>
    <property type="project" value="UniProtKB-SubCell"/>
</dbReference>
<evidence type="ECO:0000256" key="2">
    <source>
        <dbReference type="ARBA" id="ARBA00004370"/>
    </source>
</evidence>
<dbReference type="AlphaFoldDB" id="B7G002"/>